<evidence type="ECO:0000313" key="2">
    <source>
        <dbReference type="EMBL" id="CAK0897184.1"/>
    </source>
</evidence>
<evidence type="ECO:0000256" key="1">
    <source>
        <dbReference type="SAM" id="MobiDB-lite"/>
    </source>
</evidence>
<feature type="region of interest" description="Disordered" evidence="1">
    <location>
        <begin position="45"/>
        <end position="130"/>
    </location>
</feature>
<feature type="region of interest" description="Disordered" evidence="1">
    <location>
        <begin position="298"/>
        <end position="323"/>
    </location>
</feature>
<feature type="compositionally biased region" description="Low complexity" evidence="1">
    <location>
        <begin position="314"/>
        <end position="323"/>
    </location>
</feature>
<keyword evidence="3" id="KW-1185">Reference proteome</keyword>
<feature type="compositionally biased region" description="Basic and acidic residues" evidence="1">
    <location>
        <begin position="80"/>
        <end position="98"/>
    </location>
</feature>
<feature type="region of interest" description="Disordered" evidence="1">
    <location>
        <begin position="205"/>
        <end position="234"/>
    </location>
</feature>
<name>A0ABN9XFR9_9DINO</name>
<dbReference type="Proteomes" id="UP001189429">
    <property type="component" value="Unassembled WGS sequence"/>
</dbReference>
<sequence>MASRRPPPQRVSLPLVLSGAATPGLQATCVAEPGLDLEAYPKSNEALTSLTAPPEDETFSVRYMATADDPPPPPTPQRPAAERPEQGRARGGLPREGEPFEADELPWQTGASQAAACAPPGRAAPPSGDLDLCMGVAERPSLGPGARGPSRWPCALPGSPGPLADCGALQRSAGLVRCGSARSVRSAASTKTASDIFDSALLKTPDGARAPSSASSARSRVLVVESPPGSSPLGGPFAGAPSCAGAVLGPAGGPRLRRPRREELAERSRWWDGCDAAAWELQVSGLVVHGSTVAAQRSRGPHAAAGGAAGGEGAAAAAPPGPAAAPAAPGAVATCIGRAAAGVASGFVAVAWLRVPAVPLGRVGAVDAAAGGDVQNVLQRAVQNLFCLLGAPKDTLEEQWAEGWEEY</sequence>
<dbReference type="EMBL" id="CAUYUJ010020290">
    <property type="protein sequence ID" value="CAK0897184.1"/>
    <property type="molecule type" value="Genomic_DNA"/>
</dbReference>
<proteinExistence type="predicted"/>
<protein>
    <submittedName>
        <fullName evidence="2">Uncharacterized protein</fullName>
    </submittedName>
</protein>
<reference evidence="2" key="1">
    <citation type="submission" date="2023-10" db="EMBL/GenBank/DDBJ databases">
        <authorList>
            <person name="Chen Y."/>
            <person name="Shah S."/>
            <person name="Dougan E. K."/>
            <person name="Thang M."/>
            <person name="Chan C."/>
        </authorList>
    </citation>
    <scope>NUCLEOTIDE SEQUENCE [LARGE SCALE GENOMIC DNA]</scope>
</reference>
<feature type="compositionally biased region" description="Low complexity" evidence="1">
    <location>
        <begin position="208"/>
        <end position="234"/>
    </location>
</feature>
<accession>A0ABN9XFR9</accession>
<organism evidence="2 3">
    <name type="scientific">Prorocentrum cordatum</name>
    <dbReference type="NCBI Taxonomy" id="2364126"/>
    <lineage>
        <taxon>Eukaryota</taxon>
        <taxon>Sar</taxon>
        <taxon>Alveolata</taxon>
        <taxon>Dinophyceae</taxon>
        <taxon>Prorocentrales</taxon>
        <taxon>Prorocentraceae</taxon>
        <taxon>Prorocentrum</taxon>
    </lineage>
</organism>
<comment type="caution">
    <text evidence="2">The sequence shown here is derived from an EMBL/GenBank/DDBJ whole genome shotgun (WGS) entry which is preliminary data.</text>
</comment>
<evidence type="ECO:0000313" key="3">
    <source>
        <dbReference type="Proteomes" id="UP001189429"/>
    </source>
</evidence>
<feature type="compositionally biased region" description="Low complexity" evidence="1">
    <location>
        <begin position="111"/>
        <end position="126"/>
    </location>
</feature>
<gene>
    <name evidence="2" type="ORF">PCOR1329_LOCUS75440</name>
</gene>